<comment type="pathway">
    <text evidence="14">Glycan metabolism; N-glycan degradation.</text>
</comment>
<keyword evidence="8" id="KW-0472">Membrane</keyword>
<feature type="domain" description="Glycosyl hydrolase family 63 C-terminal" evidence="16">
    <location>
        <begin position="298"/>
        <end position="785"/>
    </location>
</feature>
<accession>A0AAN8IN58</accession>
<comment type="catalytic activity">
    <reaction evidence="12 13">
        <text>N(4)-(alpha-D-Glc-(1-&gt;2)-alpha-D-Glc-(1-&gt;3)-alpha-D-Glc-(1-&gt;3)-alpha-D-Man-(1-&gt;2)-alpha-D-Man-(1-&gt;2)-alpha-D-Man-(1-&gt;3)-[alpha-D-Man-(1-&gt;2)-alpha-D-Man-(1-&gt;3)-[alpha-D-Man-(1-&gt;2)-alpha-D-Man-(1-&gt;6)]-alpha-D-Man-(1-&gt;6)]-beta-D-Man-(1-&gt;4)-beta-D-GlcNAc-(1-&gt;4)-beta-D-GlcNAc)-L-asparaginyl-[protein] + H2O = N(4)-(alpha-D-Glc-(1-&gt;3)-alpha-D-Glc-(1-&gt;3)-alpha-D-Man-(1-&gt;2)-alpha-D-Man-(1-&gt;2)-alpha-D-Man-(1-&gt;3)-[alpha-D-Man-(1-&gt;2)-alpha-D-Man-(1-&gt;3)-[alpha-D-Man-(1-&gt;2)-alpha-D-Man-(1-&gt;6)]-alpha-D-Man-(1-&gt;6)]-beta-D-Man-(1-&gt;4)-beta-D-GlcNAc-(1-&gt;4)-beta-D-GlcNAc)-L-asparaginyl-[protein] + beta-D-glucose</text>
        <dbReference type="Rhea" id="RHEA:55988"/>
        <dbReference type="Rhea" id="RHEA-COMP:12806"/>
        <dbReference type="Rhea" id="RHEA-COMP:14355"/>
        <dbReference type="ChEBI" id="CHEBI:15377"/>
        <dbReference type="ChEBI" id="CHEBI:15903"/>
        <dbReference type="ChEBI" id="CHEBI:59082"/>
        <dbReference type="ChEBI" id="CHEBI:132537"/>
        <dbReference type="EC" id="3.2.1.106"/>
    </reaction>
</comment>
<dbReference type="EMBL" id="JAKLMC020000010">
    <property type="protein sequence ID" value="KAK5953887.1"/>
    <property type="molecule type" value="Genomic_DNA"/>
</dbReference>
<evidence type="ECO:0000256" key="6">
    <source>
        <dbReference type="ARBA" id="ARBA00022968"/>
    </source>
</evidence>
<evidence type="ECO:0000256" key="2">
    <source>
        <dbReference type="ARBA" id="ARBA00010833"/>
    </source>
</evidence>
<dbReference type="Proteomes" id="UP001316803">
    <property type="component" value="Unassembled WGS sequence"/>
</dbReference>
<dbReference type="InterPro" id="IPR038518">
    <property type="entry name" value="Glyco_hydro_63N_sf"/>
</dbReference>
<keyword evidence="6" id="KW-0735">Signal-anchor</keyword>
<keyword evidence="5 13" id="KW-0256">Endoplasmic reticulum</keyword>
<keyword evidence="9 14" id="KW-0325">Glycoprotein</keyword>
<reference evidence="18 19" key="1">
    <citation type="submission" date="2022-12" db="EMBL/GenBank/DDBJ databases">
        <title>Genomic features and morphological characterization of a novel Knufia sp. strain isolated from spacecraft assembly facility.</title>
        <authorList>
            <person name="Teixeira M."/>
            <person name="Chander A.M."/>
            <person name="Stajich J.E."/>
            <person name="Venkateswaran K."/>
        </authorList>
    </citation>
    <scope>NUCLEOTIDE SEQUENCE [LARGE SCALE GENOMIC DNA]</scope>
    <source>
        <strain evidence="18 19">FJI-L2-BK-P2</strain>
    </source>
</reference>
<evidence type="ECO:0000256" key="7">
    <source>
        <dbReference type="ARBA" id="ARBA00022989"/>
    </source>
</evidence>
<comment type="subcellular location">
    <subcellularLocation>
        <location evidence="1 13">Endoplasmic reticulum membrane</location>
        <topology evidence="1 13">Single-pass type II membrane protein</topology>
    </subcellularLocation>
</comment>
<evidence type="ECO:0000256" key="4">
    <source>
        <dbReference type="ARBA" id="ARBA00022801"/>
    </source>
</evidence>
<dbReference type="EC" id="3.2.1.106" evidence="11 13"/>
<evidence type="ECO:0000256" key="12">
    <source>
        <dbReference type="ARBA" id="ARBA00052431"/>
    </source>
</evidence>
<dbReference type="Gene3D" id="1.50.10.10">
    <property type="match status" value="1"/>
</dbReference>
<feature type="domain" description="Glycosyl hydrolase family 63 N-terminal" evidence="17">
    <location>
        <begin position="34"/>
        <end position="260"/>
    </location>
</feature>
<keyword evidence="10 13" id="KW-0326">Glycosidase</keyword>
<dbReference type="GO" id="GO:0009311">
    <property type="term" value="P:oligosaccharide metabolic process"/>
    <property type="evidence" value="ECO:0007669"/>
    <property type="project" value="UniProtKB-UniRule"/>
</dbReference>
<dbReference type="InterPro" id="IPR008928">
    <property type="entry name" value="6-hairpin_glycosidase_sf"/>
</dbReference>
<dbReference type="FunFam" id="1.50.10.10:FF:000027">
    <property type="entry name" value="Probable mannosyl-oligosaccharide glucosidase"/>
    <property type="match status" value="1"/>
</dbReference>
<evidence type="ECO:0000313" key="19">
    <source>
        <dbReference type="Proteomes" id="UP001316803"/>
    </source>
</evidence>
<proteinExistence type="inferred from homology"/>
<evidence type="ECO:0000256" key="11">
    <source>
        <dbReference type="ARBA" id="ARBA00038888"/>
    </source>
</evidence>
<dbReference type="AlphaFoldDB" id="A0AAN8IN58"/>
<evidence type="ECO:0000259" key="17">
    <source>
        <dbReference type="Pfam" id="PF16923"/>
    </source>
</evidence>
<comment type="function">
    <text evidence="13">Cleaves the distal alpha 1,2-linked glucose residue from the Glc(3)Man(9)GlcNAc(2) oligosaccharide precursor.</text>
</comment>
<evidence type="ECO:0000256" key="13">
    <source>
        <dbReference type="RuleBase" id="RU368089"/>
    </source>
</evidence>
<comment type="similarity">
    <text evidence="2 13">Belongs to the glycosyl hydrolase 63 family.</text>
</comment>
<evidence type="ECO:0000256" key="14">
    <source>
        <dbReference type="RuleBase" id="RU369107"/>
    </source>
</evidence>
<organism evidence="18 19">
    <name type="scientific">Knufia fluminis</name>
    <dbReference type="NCBI Taxonomy" id="191047"/>
    <lineage>
        <taxon>Eukaryota</taxon>
        <taxon>Fungi</taxon>
        <taxon>Dikarya</taxon>
        <taxon>Ascomycota</taxon>
        <taxon>Pezizomycotina</taxon>
        <taxon>Eurotiomycetes</taxon>
        <taxon>Chaetothyriomycetidae</taxon>
        <taxon>Chaetothyriales</taxon>
        <taxon>Trichomeriaceae</taxon>
        <taxon>Knufia</taxon>
    </lineage>
</organism>
<keyword evidence="3" id="KW-0812">Transmembrane</keyword>
<gene>
    <name evidence="18" type="primary">CWH41</name>
    <name evidence="18" type="ORF">OHC33_005158</name>
</gene>
<feature type="signal peptide" evidence="15">
    <location>
        <begin position="1"/>
        <end position="19"/>
    </location>
</feature>
<evidence type="ECO:0000256" key="10">
    <source>
        <dbReference type="ARBA" id="ARBA00023295"/>
    </source>
</evidence>
<dbReference type="InterPro" id="IPR031335">
    <property type="entry name" value="Glyco_hydro_63_C"/>
</dbReference>
<dbReference type="FunFam" id="2.70.98.110:FF:000003">
    <property type="entry name" value="Probable mannosyl-oligosaccharide glucosidase"/>
    <property type="match status" value="1"/>
</dbReference>
<keyword evidence="7" id="KW-1133">Transmembrane helix</keyword>
<evidence type="ECO:0000256" key="5">
    <source>
        <dbReference type="ARBA" id="ARBA00022824"/>
    </source>
</evidence>
<dbReference type="GO" id="GO:0006487">
    <property type="term" value="P:protein N-linked glycosylation"/>
    <property type="evidence" value="ECO:0007669"/>
    <property type="project" value="UniProtKB-UniRule"/>
</dbReference>
<evidence type="ECO:0000256" key="15">
    <source>
        <dbReference type="SAM" id="SignalP"/>
    </source>
</evidence>
<evidence type="ECO:0000256" key="1">
    <source>
        <dbReference type="ARBA" id="ARBA00004648"/>
    </source>
</evidence>
<name>A0AAN8IN58_9EURO</name>
<keyword evidence="15" id="KW-0732">Signal</keyword>
<comment type="caution">
    <text evidence="18">The sequence shown here is derived from an EMBL/GenBank/DDBJ whole genome shotgun (WGS) entry which is preliminary data.</text>
</comment>
<dbReference type="Gene3D" id="2.70.98.110">
    <property type="entry name" value="Glycosyl hydrolase family 63, N-terminal domain"/>
    <property type="match status" value="1"/>
</dbReference>
<evidence type="ECO:0000313" key="18">
    <source>
        <dbReference type="EMBL" id="KAK5953887.1"/>
    </source>
</evidence>
<keyword evidence="4 13" id="KW-0378">Hydrolase</keyword>
<evidence type="ECO:0000256" key="9">
    <source>
        <dbReference type="ARBA" id="ARBA00023180"/>
    </source>
</evidence>
<dbReference type="PANTHER" id="PTHR10412:SF11">
    <property type="entry name" value="MANNOSYL-OLIGOSACCHARIDE GLUCOSIDASE"/>
    <property type="match status" value="1"/>
</dbReference>
<dbReference type="GO" id="GO:0004573">
    <property type="term" value="F:Glc3Man9GlcNAc2 oligosaccharide glucosidase activity"/>
    <property type="evidence" value="ECO:0007669"/>
    <property type="project" value="UniProtKB-UniRule"/>
</dbReference>
<dbReference type="Pfam" id="PF03200">
    <property type="entry name" value="Glyco_hydro_63"/>
    <property type="match status" value="1"/>
</dbReference>
<dbReference type="InterPro" id="IPR012341">
    <property type="entry name" value="6hp_glycosidase-like_sf"/>
</dbReference>
<dbReference type="SUPFAM" id="SSF48208">
    <property type="entry name" value="Six-hairpin glycosidases"/>
    <property type="match status" value="1"/>
</dbReference>
<dbReference type="PANTHER" id="PTHR10412">
    <property type="entry name" value="MANNOSYL-OLIGOSACCHARIDE GLUCOSIDASE"/>
    <property type="match status" value="1"/>
</dbReference>
<evidence type="ECO:0000256" key="8">
    <source>
        <dbReference type="ARBA" id="ARBA00023136"/>
    </source>
</evidence>
<evidence type="ECO:0000259" key="16">
    <source>
        <dbReference type="Pfam" id="PF03200"/>
    </source>
</evidence>
<sequence>MQLKALLLPLLQGLALTSAQDSQQPLNGAAANDSLLWGPYRPNLYFGVRPRIPKSLLTGLMWANVDDFKNAQENFRFTCEQHAGMAGYGWEEYDTKKGGRQVIHDAGNKIDLTIDFVKIPGGSNGGSWAARISGTLRDDAPPNLVTTLLFYAGMEGIGELGFAHEPQEHGISGPVTIHGSTADLGDFDIEIVDGPNNKLPYKVHPSWDEKPLDVTLAQSFMAPPDQVWRGKEIAFSGFKQTIDKLMEKYGQENMAPPWQAFTIKNNILGGNVHMIQKVFVGNFQFDVLFKSASGPAVTSQALDGAIESTSKSFKSRFSDVFKPAKPFDEDDHRACAESMLSNLAGGIGYFYGDLLVDRSYASEYDEEDEGFWEAAAEARTRNEPTTDPATELFTSVPSRPFFPRGFLWDEGFHLIPIVDWDADLALTIVESWFNLMDDDGWIAREQILGPEARSKVPAEFQVQYPHYANPTTLFLIVEALATKLGSKDLSSSEKANIKSRLIKLYPLLQKHYRWYRRTQAGDIKSYDREAFSTKEGYRWRGRTPRHILPSGLDDYPRAQPPHPGELHLDLISWIGLMSRSLSTISNLLDAKDDVQTYTKHLTAISRNLDDLHWSSQHKAYCDATIDDYEEHQLVCHKGYISLFPFMIDLLPHNHKNIPAILDLIADPDQLWSPYGIRSLSKQDELYGTDENYWRSPIWMNMNYLIVKALHTLATDTTSATAAPKKTREQARKLYSDLRKNLVNNVVKQWKDTGFAWEQYNPDTGLGQRTQHFTGWTSLVVVIMSMEDLPAGGKVHEEL</sequence>
<dbReference type="InterPro" id="IPR004888">
    <property type="entry name" value="Glycoside_hydrolase_63"/>
</dbReference>
<feature type="chain" id="PRO_5043031198" description="Mannosyl-oligosaccharide glucosidase" evidence="15">
    <location>
        <begin position="20"/>
        <end position="798"/>
    </location>
</feature>
<protein>
    <recommendedName>
        <fullName evidence="11 13">Mannosyl-oligosaccharide glucosidase</fullName>
        <ecNumber evidence="11 13">3.2.1.106</ecNumber>
    </recommendedName>
    <alternativeName>
        <fullName evidence="14">Glucosidase I</fullName>
    </alternativeName>
</protein>
<keyword evidence="19" id="KW-1185">Reference proteome</keyword>
<evidence type="ECO:0000256" key="3">
    <source>
        <dbReference type="ARBA" id="ARBA00022692"/>
    </source>
</evidence>
<dbReference type="GO" id="GO:0005789">
    <property type="term" value="C:endoplasmic reticulum membrane"/>
    <property type="evidence" value="ECO:0007669"/>
    <property type="project" value="UniProtKB-SubCell"/>
</dbReference>
<dbReference type="InterPro" id="IPR031631">
    <property type="entry name" value="Glyco_hydro_63N"/>
</dbReference>
<dbReference type="Pfam" id="PF16923">
    <property type="entry name" value="Glyco_hydro_63N"/>
    <property type="match status" value="1"/>
</dbReference>